<feature type="domain" description="SUF system FeS cluster assembly SufBD core" evidence="1">
    <location>
        <begin position="50"/>
        <end position="187"/>
    </location>
</feature>
<reference evidence="2 3" key="1">
    <citation type="journal article" date="2016" name="Nat. Commun.">
        <title>Thousands of microbial genomes shed light on interconnected biogeochemical processes in an aquifer system.</title>
        <authorList>
            <person name="Anantharaman K."/>
            <person name="Brown C.T."/>
            <person name="Hug L.A."/>
            <person name="Sharon I."/>
            <person name="Castelle C.J."/>
            <person name="Probst A.J."/>
            <person name="Thomas B.C."/>
            <person name="Singh A."/>
            <person name="Wilkins M.J."/>
            <person name="Karaoz U."/>
            <person name="Brodie E.L."/>
            <person name="Williams K.H."/>
            <person name="Hubbard S.S."/>
            <person name="Banfield J.F."/>
        </authorList>
    </citation>
    <scope>NUCLEOTIDE SEQUENCE [LARGE SCALE GENOMIC DNA]</scope>
</reference>
<dbReference type="InterPro" id="IPR000825">
    <property type="entry name" value="SUF_FeS_clus_asmbl_SufBD_core"/>
</dbReference>
<dbReference type="InterPro" id="IPR037284">
    <property type="entry name" value="SUF_FeS_clus_asmbl_SufBD_sf"/>
</dbReference>
<dbReference type="InterPro" id="IPR055346">
    <property type="entry name" value="Fe-S_cluster_assembly_SufBD"/>
</dbReference>
<sequence>MLAEAKGRSPERSRRNKHMKFIQIKQGKKSKHVVNTPGEYIFFIHNYSGEVDIEIKSQEAKVFIYGIYVGKKGDNFTLNTIQHHKIGNSISDLLIKGVFFDDAKFIYDGLIKIDKKAQKSNAYQKNQNLMLSKDVFVSSKPNLEILANDVRCTHGSTTGQLDQTQVYYLKTRGLTEDTAQKLLIEGFVGDVFNKMEENGVDDPVILERIRQSTT</sequence>
<dbReference type="Pfam" id="PF01458">
    <property type="entry name" value="SUFBD_core"/>
    <property type="match status" value="1"/>
</dbReference>
<dbReference type="SUPFAM" id="SSF101960">
    <property type="entry name" value="Stabilizer of iron transporter SufD"/>
    <property type="match status" value="1"/>
</dbReference>
<dbReference type="AlphaFoldDB" id="A0A1F7GL37"/>
<dbReference type="PANTHER" id="PTHR43575">
    <property type="entry name" value="PROTEIN ABCI7, CHLOROPLASTIC"/>
    <property type="match status" value="1"/>
</dbReference>
<dbReference type="PANTHER" id="PTHR43575:SF1">
    <property type="entry name" value="PROTEIN ABCI7, CHLOROPLASTIC"/>
    <property type="match status" value="1"/>
</dbReference>
<gene>
    <name evidence="2" type="ORF">A2799_04070</name>
</gene>
<name>A0A1F7GL37_9BACT</name>
<organism evidence="2 3">
    <name type="scientific">Candidatus Roizmanbacteria bacterium RIFCSPHIGHO2_01_FULL_39_24</name>
    <dbReference type="NCBI Taxonomy" id="1802032"/>
    <lineage>
        <taxon>Bacteria</taxon>
        <taxon>Candidatus Roizmaniibacteriota</taxon>
    </lineage>
</organism>
<comment type="caution">
    <text evidence="2">The sequence shown here is derived from an EMBL/GenBank/DDBJ whole genome shotgun (WGS) entry which is preliminary data.</text>
</comment>
<evidence type="ECO:0000259" key="1">
    <source>
        <dbReference type="Pfam" id="PF01458"/>
    </source>
</evidence>
<dbReference type="GO" id="GO:0016226">
    <property type="term" value="P:iron-sulfur cluster assembly"/>
    <property type="evidence" value="ECO:0007669"/>
    <property type="project" value="InterPro"/>
</dbReference>
<evidence type="ECO:0000313" key="2">
    <source>
        <dbReference type="EMBL" id="OGK19524.1"/>
    </source>
</evidence>
<dbReference type="Proteomes" id="UP000176850">
    <property type="component" value="Unassembled WGS sequence"/>
</dbReference>
<protein>
    <recommendedName>
        <fullName evidence="1">SUF system FeS cluster assembly SufBD core domain-containing protein</fullName>
    </recommendedName>
</protein>
<proteinExistence type="predicted"/>
<accession>A0A1F7GL37</accession>
<evidence type="ECO:0000313" key="3">
    <source>
        <dbReference type="Proteomes" id="UP000176850"/>
    </source>
</evidence>
<dbReference type="EMBL" id="MFZH01000010">
    <property type="protein sequence ID" value="OGK19524.1"/>
    <property type="molecule type" value="Genomic_DNA"/>
</dbReference>